<sequence>MRDLLVLAWPLVVSRATQTIVGLADALMVAHLGAGALAATTAGANNAFLVLILPMGCVFIVQSFASQLFGKGDVIGARRFALYGLAIALVTQIVAMLAIPAIDPVLSLFSYETDVRRAMSGYLVYRLLSAGPAIGIEALGAYYGGVGRTRVPMIANLVLMVLNVGLNWALIDGHLGAPALGVEGAAIASSVATTLAFVGLLAYFLRDGALSRPRVEEFVRTLRFGLPSGLNWFFEFFAFNLFVNVVVAGLGTEVLAALMAVMQINAVSFMPAFALGSSGAILVGQSIGRDDRDDVPRIVRMTFGTAATWQGLVGLAYLLLPALIFAPFASDPDTREALVEVGVRMLMLSTCWQLFDSAATVLAEALRAAGDTVWPLGARLVLAWLVFVPGSWLGVRVLEGGDVAAMLCLTAYLALLALLLYVRFRSGKWRTLEITEPEIA</sequence>
<feature type="transmembrane region" description="Helical" evidence="10">
    <location>
        <begin position="256"/>
        <end position="283"/>
    </location>
</feature>
<evidence type="ECO:0000256" key="2">
    <source>
        <dbReference type="ARBA" id="ARBA00022448"/>
    </source>
</evidence>
<evidence type="ECO:0000256" key="9">
    <source>
        <dbReference type="ARBA" id="ARBA00031636"/>
    </source>
</evidence>
<dbReference type="InterPro" id="IPR050222">
    <property type="entry name" value="MATE_MdtK"/>
</dbReference>
<reference evidence="11 12" key="1">
    <citation type="submission" date="2015-03" db="EMBL/GenBank/DDBJ databases">
        <title>Genome assembly of Sandaracinus amylolyticus DSM 53668.</title>
        <authorList>
            <person name="Sharma G."/>
            <person name="Subramanian S."/>
        </authorList>
    </citation>
    <scope>NUCLEOTIDE SEQUENCE [LARGE SCALE GENOMIC DNA]</scope>
    <source>
        <strain evidence="11 12">DSM 53668</strain>
    </source>
</reference>
<evidence type="ECO:0000256" key="4">
    <source>
        <dbReference type="ARBA" id="ARBA00022475"/>
    </source>
</evidence>
<keyword evidence="12" id="KW-1185">Reference proteome</keyword>
<feature type="transmembrane region" description="Helical" evidence="10">
    <location>
        <begin position="47"/>
        <end position="68"/>
    </location>
</feature>
<proteinExistence type="predicted"/>
<dbReference type="GO" id="GO:0005886">
    <property type="term" value="C:plasma membrane"/>
    <property type="evidence" value="ECO:0007669"/>
    <property type="project" value="UniProtKB-SubCell"/>
</dbReference>
<protein>
    <recommendedName>
        <fullName evidence="9">Multidrug-efflux transporter</fullName>
    </recommendedName>
</protein>
<comment type="subcellular location">
    <subcellularLocation>
        <location evidence="1">Cell membrane</location>
        <topology evidence="1">Multi-pass membrane protein</topology>
    </subcellularLocation>
</comment>
<evidence type="ECO:0000256" key="6">
    <source>
        <dbReference type="ARBA" id="ARBA00022989"/>
    </source>
</evidence>
<keyword evidence="2" id="KW-0813">Transport</keyword>
<feature type="transmembrane region" description="Helical" evidence="10">
    <location>
        <begin position="346"/>
        <end position="366"/>
    </location>
</feature>
<dbReference type="STRING" id="927083.DB32_008069"/>
<keyword evidence="5 10" id="KW-0812">Transmembrane</keyword>
<feature type="transmembrane region" description="Helical" evidence="10">
    <location>
        <begin position="80"/>
        <end position="102"/>
    </location>
</feature>
<dbReference type="GO" id="GO:0015297">
    <property type="term" value="F:antiporter activity"/>
    <property type="evidence" value="ECO:0007669"/>
    <property type="project" value="UniProtKB-KW"/>
</dbReference>
<feature type="transmembrane region" description="Helical" evidence="10">
    <location>
        <begin position="403"/>
        <end position="422"/>
    </location>
</feature>
<feature type="transmembrane region" description="Helical" evidence="10">
    <location>
        <begin position="122"/>
        <end position="142"/>
    </location>
</feature>
<evidence type="ECO:0000313" key="11">
    <source>
        <dbReference type="EMBL" id="AKF10920.1"/>
    </source>
</evidence>
<evidence type="ECO:0000256" key="8">
    <source>
        <dbReference type="ARBA" id="ARBA00023136"/>
    </source>
</evidence>
<evidence type="ECO:0000256" key="1">
    <source>
        <dbReference type="ARBA" id="ARBA00004651"/>
    </source>
</evidence>
<dbReference type="NCBIfam" id="TIGR00797">
    <property type="entry name" value="matE"/>
    <property type="match status" value="1"/>
</dbReference>
<keyword evidence="4" id="KW-1003">Cell membrane</keyword>
<evidence type="ECO:0000313" key="12">
    <source>
        <dbReference type="Proteomes" id="UP000034883"/>
    </source>
</evidence>
<organism evidence="11 12">
    <name type="scientific">Sandaracinus amylolyticus</name>
    <dbReference type="NCBI Taxonomy" id="927083"/>
    <lineage>
        <taxon>Bacteria</taxon>
        <taxon>Pseudomonadati</taxon>
        <taxon>Myxococcota</taxon>
        <taxon>Polyangia</taxon>
        <taxon>Polyangiales</taxon>
        <taxon>Sandaracinaceae</taxon>
        <taxon>Sandaracinus</taxon>
    </lineage>
</organism>
<evidence type="ECO:0000256" key="3">
    <source>
        <dbReference type="ARBA" id="ARBA00022449"/>
    </source>
</evidence>
<dbReference type="GO" id="GO:0006811">
    <property type="term" value="P:monoatomic ion transport"/>
    <property type="evidence" value="ECO:0007669"/>
    <property type="project" value="UniProtKB-KW"/>
</dbReference>
<evidence type="ECO:0000256" key="10">
    <source>
        <dbReference type="SAM" id="Phobius"/>
    </source>
</evidence>
<dbReference type="PIRSF" id="PIRSF006603">
    <property type="entry name" value="DinF"/>
    <property type="match status" value="1"/>
</dbReference>
<accession>A0A0F6YMN8</accession>
<dbReference type="Pfam" id="PF01554">
    <property type="entry name" value="MatE"/>
    <property type="match status" value="2"/>
</dbReference>
<evidence type="ECO:0000256" key="5">
    <source>
        <dbReference type="ARBA" id="ARBA00022692"/>
    </source>
</evidence>
<feature type="transmembrane region" description="Helical" evidence="10">
    <location>
        <begin position="378"/>
        <end position="397"/>
    </location>
</feature>
<dbReference type="InterPro" id="IPR002528">
    <property type="entry name" value="MATE_fam"/>
</dbReference>
<dbReference type="EMBL" id="CP011125">
    <property type="protein sequence ID" value="AKF10920.1"/>
    <property type="molecule type" value="Genomic_DNA"/>
</dbReference>
<name>A0A0F6YMN8_9BACT</name>
<dbReference type="KEGG" id="samy:DB32_008069"/>
<dbReference type="InterPro" id="IPR048279">
    <property type="entry name" value="MdtK-like"/>
</dbReference>
<dbReference type="AlphaFoldDB" id="A0A0F6YMN8"/>
<keyword evidence="3" id="KW-0050">Antiport</keyword>
<feature type="transmembrane region" description="Helical" evidence="10">
    <location>
        <begin position="230"/>
        <end position="250"/>
    </location>
</feature>
<dbReference type="PANTHER" id="PTHR43298:SF2">
    <property type="entry name" value="FMN_FAD EXPORTER YEEO-RELATED"/>
    <property type="match status" value="1"/>
</dbReference>
<feature type="transmembrane region" description="Helical" evidence="10">
    <location>
        <begin position="303"/>
        <end position="326"/>
    </location>
</feature>
<gene>
    <name evidence="11" type="ORF">DB32_008069</name>
</gene>
<keyword evidence="8 10" id="KW-0472">Membrane</keyword>
<feature type="transmembrane region" description="Helical" evidence="10">
    <location>
        <begin position="154"/>
        <end position="171"/>
    </location>
</feature>
<feature type="transmembrane region" description="Helical" evidence="10">
    <location>
        <begin position="186"/>
        <end position="205"/>
    </location>
</feature>
<keyword evidence="7" id="KW-0406">Ion transport</keyword>
<dbReference type="GO" id="GO:0042910">
    <property type="term" value="F:xenobiotic transmembrane transporter activity"/>
    <property type="evidence" value="ECO:0007669"/>
    <property type="project" value="InterPro"/>
</dbReference>
<dbReference type="CDD" id="cd13133">
    <property type="entry name" value="MATE_like_7"/>
    <property type="match status" value="1"/>
</dbReference>
<dbReference type="PANTHER" id="PTHR43298">
    <property type="entry name" value="MULTIDRUG RESISTANCE PROTEIN NORM-RELATED"/>
    <property type="match status" value="1"/>
</dbReference>
<dbReference type="Proteomes" id="UP000034883">
    <property type="component" value="Chromosome"/>
</dbReference>
<evidence type="ECO:0000256" key="7">
    <source>
        <dbReference type="ARBA" id="ARBA00023065"/>
    </source>
</evidence>
<keyword evidence="6 10" id="KW-1133">Transmembrane helix</keyword>